<dbReference type="VEuPathDB" id="AmoebaDB:FDP41_007080"/>
<feature type="compositionally biased region" description="Polar residues" evidence="1">
    <location>
        <begin position="149"/>
        <end position="163"/>
    </location>
</feature>
<name>A0A6A5B4F6_NAEFO</name>
<feature type="compositionally biased region" description="Basic and acidic residues" evidence="1">
    <location>
        <begin position="90"/>
        <end position="103"/>
    </location>
</feature>
<gene>
    <name evidence="2" type="ORF">FDP41_007080</name>
</gene>
<feature type="compositionally biased region" description="Low complexity" evidence="1">
    <location>
        <begin position="104"/>
        <end position="116"/>
    </location>
</feature>
<accession>A0A6A5B4F6</accession>
<feature type="region of interest" description="Disordered" evidence="1">
    <location>
        <begin position="77"/>
        <end position="116"/>
    </location>
</feature>
<comment type="caution">
    <text evidence="2">The sequence shown here is derived from an EMBL/GenBank/DDBJ whole genome shotgun (WGS) entry which is preliminary data.</text>
</comment>
<feature type="compositionally biased region" description="Low complexity" evidence="1">
    <location>
        <begin position="240"/>
        <end position="251"/>
    </location>
</feature>
<evidence type="ECO:0000313" key="3">
    <source>
        <dbReference type="Proteomes" id="UP000444721"/>
    </source>
</evidence>
<dbReference type="Proteomes" id="UP000444721">
    <property type="component" value="Unassembled WGS sequence"/>
</dbReference>
<keyword evidence="3" id="KW-1185">Reference proteome</keyword>
<dbReference type="VEuPathDB" id="AmoebaDB:NfTy_008660"/>
<protein>
    <submittedName>
        <fullName evidence="2">Uncharacterized protein</fullName>
    </submittedName>
</protein>
<sequence length="378" mass="42725">MKKKSDKIANEHVVEPSSSSSGKNKKKDPSFKFVDMTSEWEPCMSNIRKEKKYFQLRKQLKTCENFQQNYFVISMPKKRKMSSTENEEAEGAHTEHEEQHAEHQQQQGGLPLYQQPPMMMHHRQSNSQPFIHQQHQVSMMTNNQITTAPSKYPSSQTTVTAQDNSKSNNTNIINTKNILRFDSPPLEQPSTSIVPTKPPPVVQQLPNGLIQYNNVQISTCNEEETQKTKKRKTTNKKDLSQPSMPPSVSNNNMSVQQLARASNTQYGFLSPPASCATQYLSSTHQQKNSQMAQTSQSEPVITNVQYVDFGQHNFVLSESFSESNAKVLDVEDSISFSFSEPFVGEDEAQFDLPDIELFGSLDFLPSTPVSTGYNDVKL</sequence>
<feature type="compositionally biased region" description="Basic and acidic residues" evidence="1">
    <location>
        <begin position="1"/>
        <end position="14"/>
    </location>
</feature>
<reference evidence="2 3" key="1">
    <citation type="journal article" date="2019" name="Sci. Rep.">
        <title>Nanopore sequencing improves the draft genome of the human pathogenic amoeba Naegleria fowleri.</title>
        <authorList>
            <person name="Liechti N."/>
            <person name="Schurch N."/>
            <person name="Bruggmann R."/>
            <person name="Wittwer M."/>
        </authorList>
    </citation>
    <scope>NUCLEOTIDE SEQUENCE [LARGE SCALE GENOMIC DNA]</scope>
    <source>
        <strain evidence="2 3">ATCC 30894</strain>
    </source>
</reference>
<feature type="region of interest" description="Disordered" evidence="1">
    <location>
        <begin position="1"/>
        <end position="32"/>
    </location>
</feature>
<feature type="region of interest" description="Disordered" evidence="1">
    <location>
        <begin position="149"/>
        <end position="170"/>
    </location>
</feature>
<dbReference type="GeneID" id="68114298"/>
<dbReference type="AlphaFoldDB" id="A0A6A5B4F6"/>
<dbReference type="VEuPathDB" id="AmoebaDB:NF0116090"/>
<evidence type="ECO:0000313" key="2">
    <source>
        <dbReference type="EMBL" id="KAF0973693.1"/>
    </source>
</evidence>
<feature type="region of interest" description="Disordered" evidence="1">
    <location>
        <begin position="221"/>
        <end position="251"/>
    </location>
</feature>
<dbReference type="OrthoDB" id="10419680at2759"/>
<organism evidence="2 3">
    <name type="scientific">Naegleria fowleri</name>
    <name type="common">Brain eating amoeba</name>
    <dbReference type="NCBI Taxonomy" id="5763"/>
    <lineage>
        <taxon>Eukaryota</taxon>
        <taxon>Discoba</taxon>
        <taxon>Heterolobosea</taxon>
        <taxon>Tetramitia</taxon>
        <taxon>Eutetramitia</taxon>
        <taxon>Vahlkampfiidae</taxon>
        <taxon>Naegleria</taxon>
    </lineage>
</organism>
<proteinExistence type="predicted"/>
<dbReference type="EMBL" id="VFQX01000058">
    <property type="protein sequence ID" value="KAF0973693.1"/>
    <property type="molecule type" value="Genomic_DNA"/>
</dbReference>
<evidence type="ECO:0000256" key="1">
    <source>
        <dbReference type="SAM" id="MobiDB-lite"/>
    </source>
</evidence>
<dbReference type="RefSeq" id="XP_044558406.1">
    <property type="nucleotide sequence ID" value="XM_044710786.1"/>
</dbReference>